<gene>
    <name evidence="2" type="ORF">dsmv_1153</name>
</gene>
<name>S7VH18_DESML</name>
<dbReference type="GO" id="GO:0016740">
    <property type="term" value="F:transferase activity"/>
    <property type="evidence" value="ECO:0007669"/>
    <property type="project" value="UniProtKB-KW"/>
</dbReference>
<dbReference type="PANTHER" id="PTHR36836:SF1">
    <property type="entry name" value="COLANIC ACID BIOSYNTHESIS PROTEIN WCAK"/>
    <property type="match status" value="1"/>
</dbReference>
<sequence>MKKINVFTASWGQLHGRHSNMGDIIIFEALVDILKSIKSVGRIYCYSSDPSYTDERYDVQSTNPFTLKGLLRTIRNLHRSELVLLGGGELVQTQSSFLYLVANLAPGLLSWIFGSRCLAVGVGIANEGEISRIGRIIARFVLNRIDRICVRERTSFRNALDIGIKHKKLMLTADLAFHFANLKMLFPPSRIRPQTILLCPRYTKKRHGDFLPSWIKRKLNRKIIDQDFHASATCFADLLNQLCNSYKVIILPVYQSRNSSSEDTLFAHKIVETAGFPDNAEIYEGAITTDAIMRLMSKIDVVVAVPLHGLIMAAVNRKPMIALVYASKCENFMVELELKPNLIIQYDQEKILNIDLRNHAIQNCINRNREFGCRFEKSVSILIHRHNQTIQNIKTEILEIL</sequence>
<reference evidence="2 3" key="1">
    <citation type="journal article" date="2013" name="Genome Announc.">
        <title>Draft genome sequences for three mercury-methylating, sulfate-reducing bacteria.</title>
        <authorList>
            <person name="Brown S.D."/>
            <person name="Hurt R.A.Jr."/>
            <person name="Gilmour C.C."/>
            <person name="Elias D.A."/>
        </authorList>
    </citation>
    <scope>NUCLEOTIDE SEQUENCE [LARGE SCALE GENOMIC DNA]</scope>
    <source>
        <strain evidence="2 3">DSM 2059</strain>
    </source>
</reference>
<dbReference type="PANTHER" id="PTHR36836">
    <property type="entry name" value="COLANIC ACID BIOSYNTHESIS PROTEIN WCAK"/>
    <property type="match status" value="1"/>
</dbReference>
<dbReference type="InterPro" id="IPR007345">
    <property type="entry name" value="Polysacch_pyruvyl_Trfase"/>
</dbReference>
<evidence type="ECO:0000259" key="1">
    <source>
        <dbReference type="Pfam" id="PF04230"/>
    </source>
</evidence>
<dbReference type="Proteomes" id="UP000014977">
    <property type="component" value="Unassembled WGS sequence"/>
</dbReference>
<comment type="caution">
    <text evidence="2">The sequence shown here is derived from an EMBL/GenBank/DDBJ whole genome shotgun (WGS) entry which is preliminary data.</text>
</comment>
<dbReference type="EMBL" id="ATHJ01000043">
    <property type="protein sequence ID" value="EPR43753.1"/>
    <property type="molecule type" value="Genomic_DNA"/>
</dbReference>
<dbReference type="STRING" id="897.B2D07_11145"/>
<protein>
    <submittedName>
        <fullName evidence="2">Polysaccharide pyruvyl transferase</fullName>
    </submittedName>
</protein>
<dbReference type="Pfam" id="PF04230">
    <property type="entry name" value="PS_pyruv_trans"/>
    <property type="match status" value="1"/>
</dbReference>
<dbReference type="AlphaFoldDB" id="S7VH18"/>
<dbReference type="PATRIC" id="fig|1121405.3.peg.429"/>
<organism evidence="2 3">
    <name type="scientific">Desulfococcus multivorans DSM 2059</name>
    <dbReference type="NCBI Taxonomy" id="1121405"/>
    <lineage>
        <taxon>Bacteria</taxon>
        <taxon>Pseudomonadati</taxon>
        <taxon>Thermodesulfobacteriota</taxon>
        <taxon>Desulfobacteria</taxon>
        <taxon>Desulfobacterales</taxon>
        <taxon>Desulfococcaceae</taxon>
        <taxon>Desulfococcus</taxon>
    </lineage>
</organism>
<keyword evidence="3" id="KW-1185">Reference proteome</keyword>
<dbReference type="eggNOG" id="COG2327">
    <property type="taxonomic scope" value="Bacteria"/>
</dbReference>
<evidence type="ECO:0000313" key="2">
    <source>
        <dbReference type="EMBL" id="EPR43753.1"/>
    </source>
</evidence>
<feature type="domain" description="Polysaccharide pyruvyl transferase" evidence="1">
    <location>
        <begin position="20"/>
        <end position="326"/>
    </location>
</feature>
<accession>S7VH18</accession>
<evidence type="ECO:0000313" key="3">
    <source>
        <dbReference type="Proteomes" id="UP000014977"/>
    </source>
</evidence>
<keyword evidence="2" id="KW-0808">Transferase</keyword>
<proteinExistence type="predicted"/>